<dbReference type="EMBL" id="LAZR01014656">
    <property type="protein sequence ID" value="KKM16523.1"/>
    <property type="molecule type" value="Genomic_DNA"/>
</dbReference>
<name>A0A0F9K326_9ZZZZ</name>
<proteinExistence type="predicted"/>
<comment type="caution">
    <text evidence="1">The sequence shown here is derived from an EMBL/GenBank/DDBJ whole genome shotgun (WGS) entry which is preliminary data.</text>
</comment>
<accession>A0A0F9K326</accession>
<gene>
    <name evidence="1" type="ORF">LCGC14_1684990</name>
</gene>
<reference evidence="1" key="1">
    <citation type="journal article" date="2015" name="Nature">
        <title>Complex archaea that bridge the gap between prokaryotes and eukaryotes.</title>
        <authorList>
            <person name="Spang A."/>
            <person name="Saw J.H."/>
            <person name="Jorgensen S.L."/>
            <person name="Zaremba-Niedzwiedzka K."/>
            <person name="Martijn J."/>
            <person name="Lind A.E."/>
            <person name="van Eijk R."/>
            <person name="Schleper C."/>
            <person name="Guy L."/>
            <person name="Ettema T.J."/>
        </authorList>
    </citation>
    <scope>NUCLEOTIDE SEQUENCE</scope>
</reference>
<protein>
    <submittedName>
        <fullName evidence="1">Uncharacterized protein</fullName>
    </submittedName>
</protein>
<organism evidence="1">
    <name type="scientific">marine sediment metagenome</name>
    <dbReference type="NCBI Taxonomy" id="412755"/>
    <lineage>
        <taxon>unclassified sequences</taxon>
        <taxon>metagenomes</taxon>
        <taxon>ecological metagenomes</taxon>
    </lineage>
</organism>
<sequence>MGTKEKIQEIAERLASLSPEAQAEEIAKLEKNVTKRTAKAQKDVLGTYKDKLATGFVDYMLQFAASQKIEPAVLVPLTVRIVAAEDGSGNFTGAVSGKGAGRAGGGGGGTRGESFLKASNVVAIELNGKALEKCAESEVLRVAHGVEKAKEIYKDKSPHVVAMQPENQKLIRERGFIAVLADGKKVPLATLYTDAAKN</sequence>
<dbReference type="AlphaFoldDB" id="A0A0F9K326"/>
<evidence type="ECO:0000313" key="1">
    <source>
        <dbReference type="EMBL" id="KKM16523.1"/>
    </source>
</evidence>